<name>A0ABX7YRN6_9GAMM</name>
<dbReference type="SUPFAM" id="SSF46785">
    <property type="entry name" value="Winged helix' DNA-binding domain"/>
    <property type="match status" value="1"/>
</dbReference>
<dbReference type="PROSITE" id="PS50931">
    <property type="entry name" value="HTH_LYSR"/>
    <property type="match status" value="1"/>
</dbReference>
<dbReference type="Proteomes" id="UP000679575">
    <property type="component" value="Chromosome"/>
</dbReference>
<keyword evidence="7" id="KW-1185">Reference proteome</keyword>
<dbReference type="SUPFAM" id="SSF53850">
    <property type="entry name" value="Periplasmic binding protein-like II"/>
    <property type="match status" value="1"/>
</dbReference>
<dbReference type="Pfam" id="PF00126">
    <property type="entry name" value="HTH_1"/>
    <property type="match status" value="1"/>
</dbReference>
<evidence type="ECO:0000259" key="5">
    <source>
        <dbReference type="PROSITE" id="PS50931"/>
    </source>
</evidence>
<reference evidence="6 7" key="1">
    <citation type="submission" date="2021-04" db="EMBL/GenBank/DDBJ databases">
        <title>Novel species identification of genus Shewanella.</title>
        <authorList>
            <person name="Liu G."/>
        </authorList>
    </citation>
    <scope>NUCLEOTIDE SEQUENCE [LARGE SCALE GENOMIC DNA]</scope>
    <source>
        <strain evidence="6 7">FJAT-54481</strain>
    </source>
</reference>
<evidence type="ECO:0000256" key="3">
    <source>
        <dbReference type="ARBA" id="ARBA00023125"/>
    </source>
</evidence>
<dbReference type="InterPro" id="IPR036388">
    <property type="entry name" value="WH-like_DNA-bd_sf"/>
</dbReference>
<dbReference type="InterPro" id="IPR005119">
    <property type="entry name" value="LysR_subst-bd"/>
</dbReference>
<dbReference type="PANTHER" id="PTHR30118:SF15">
    <property type="entry name" value="TRANSCRIPTIONAL REGULATORY PROTEIN"/>
    <property type="match status" value="1"/>
</dbReference>
<dbReference type="Gene3D" id="3.40.190.10">
    <property type="entry name" value="Periplasmic binding protein-like II"/>
    <property type="match status" value="2"/>
</dbReference>
<dbReference type="EMBL" id="CP073587">
    <property type="protein sequence ID" value="QUN05183.1"/>
    <property type="molecule type" value="Genomic_DNA"/>
</dbReference>
<comment type="similarity">
    <text evidence="1">Belongs to the LysR transcriptional regulatory family.</text>
</comment>
<keyword evidence="4" id="KW-0804">Transcription</keyword>
<evidence type="ECO:0000256" key="2">
    <source>
        <dbReference type="ARBA" id="ARBA00023015"/>
    </source>
</evidence>
<evidence type="ECO:0000256" key="1">
    <source>
        <dbReference type="ARBA" id="ARBA00009437"/>
    </source>
</evidence>
<feature type="domain" description="HTH lysR-type" evidence="5">
    <location>
        <begin position="9"/>
        <end position="66"/>
    </location>
</feature>
<organism evidence="6 7">
    <name type="scientific">Shewanella yunxiaonensis</name>
    <dbReference type="NCBI Taxonomy" id="2829809"/>
    <lineage>
        <taxon>Bacteria</taxon>
        <taxon>Pseudomonadati</taxon>
        <taxon>Pseudomonadota</taxon>
        <taxon>Gammaproteobacteria</taxon>
        <taxon>Alteromonadales</taxon>
        <taxon>Shewanellaceae</taxon>
        <taxon>Shewanella</taxon>
    </lineage>
</organism>
<dbReference type="InterPro" id="IPR000847">
    <property type="entry name" value="LysR_HTH_N"/>
</dbReference>
<dbReference type="Gene3D" id="1.10.10.10">
    <property type="entry name" value="Winged helix-like DNA-binding domain superfamily/Winged helix DNA-binding domain"/>
    <property type="match status" value="1"/>
</dbReference>
<dbReference type="PANTHER" id="PTHR30118">
    <property type="entry name" value="HTH-TYPE TRANSCRIPTIONAL REGULATOR LEUO-RELATED"/>
    <property type="match status" value="1"/>
</dbReference>
<proteinExistence type="inferred from homology"/>
<keyword evidence="3" id="KW-0238">DNA-binding</keyword>
<evidence type="ECO:0000256" key="4">
    <source>
        <dbReference type="ARBA" id="ARBA00023163"/>
    </source>
</evidence>
<sequence length="314" mass="34835">MNKNDNGHFDLNLLKVFVALYEEGSASRAAVRLAVTQSAVSAALKRLRIIYDDQLFIRNSQGLQPTSKAHAIKPIIADSLDNFVSTLNHLSDSQLKYANQSIMIGLSDDFELFIGSTLAEKIKSKFPRLKVVFRQTNSQKVVNALVEREIDIAITSTYLRSSTIQSDLMKYGNYSCLISRDFVLPETEKTLNLETYLASDHVLVSGDGLTGSVDELLSRNGQKRNVAMATTHFSALPFLLQGPKTLATIPSHAAQAISQVCGLVNLPCPLKFDDYPVSVSWHKIRAKDSLILEIITLVKECFSESNLQQHFDVN</sequence>
<evidence type="ECO:0000313" key="6">
    <source>
        <dbReference type="EMBL" id="QUN05183.1"/>
    </source>
</evidence>
<protein>
    <submittedName>
        <fullName evidence="6">LysR family transcriptional regulator</fullName>
    </submittedName>
</protein>
<keyword evidence="2" id="KW-0805">Transcription regulation</keyword>
<dbReference type="RefSeq" id="WP_212594218.1">
    <property type="nucleotide sequence ID" value="NZ_CP073587.1"/>
</dbReference>
<accession>A0ABX7YRN6</accession>
<dbReference type="InterPro" id="IPR036390">
    <property type="entry name" value="WH_DNA-bd_sf"/>
</dbReference>
<gene>
    <name evidence="6" type="ORF">KDN34_13370</name>
</gene>
<evidence type="ECO:0000313" key="7">
    <source>
        <dbReference type="Proteomes" id="UP000679575"/>
    </source>
</evidence>
<dbReference type="Pfam" id="PF03466">
    <property type="entry name" value="LysR_substrate"/>
    <property type="match status" value="1"/>
</dbReference>
<dbReference type="InterPro" id="IPR050389">
    <property type="entry name" value="LysR-type_TF"/>
</dbReference>